<dbReference type="EC" id="2.7.13.3" evidence="2"/>
<dbReference type="InterPro" id="IPR004358">
    <property type="entry name" value="Sig_transdc_His_kin-like_C"/>
</dbReference>
<dbReference type="InterPro" id="IPR036890">
    <property type="entry name" value="HATPase_C_sf"/>
</dbReference>
<evidence type="ECO:0000313" key="10">
    <source>
        <dbReference type="EMBL" id="RVD87539.1"/>
    </source>
</evidence>
<dbReference type="PANTHER" id="PTHR43047:SF72">
    <property type="entry name" value="OSMOSENSING HISTIDINE PROTEIN KINASE SLN1"/>
    <property type="match status" value="1"/>
</dbReference>
<evidence type="ECO:0000259" key="8">
    <source>
        <dbReference type="PROSITE" id="PS50109"/>
    </source>
</evidence>
<dbReference type="GO" id="GO:0000155">
    <property type="term" value="F:phosphorelay sensor kinase activity"/>
    <property type="evidence" value="ECO:0007669"/>
    <property type="project" value="InterPro"/>
</dbReference>
<dbReference type="SUPFAM" id="SSF52172">
    <property type="entry name" value="CheY-like"/>
    <property type="match status" value="1"/>
</dbReference>
<dbReference type="CDD" id="cd17546">
    <property type="entry name" value="REC_hyHK_CKI1_RcsC-like"/>
    <property type="match status" value="1"/>
</dbReference>
<dbReference type="InterPro" id="IPR036097">
    <property type="entry name" value="HisK_dim/P_sf"/>
</dbReference>
<dbReference type="OrthoDB" id="303614at2759"/>
<dbReference type="GeneID" id="93584079"/>
<feature type="region of interest" description="Disordered" evidence="7">
    <location>
        <begin position="1213"/>
        <end position="1233"/>
    </location>
</feature>
<sequence>MANDVILDSNFKNPLKRKAMRDPAEMLRSRELYRYYQPPRTATPSSKVITSEDPSLTAYAQLTALRLRKHRAMISLIDHDTQWIIGECTQTVEPYDNSVCTPGDELWLGGANVILPSRDGLCVTTVDLQPPRLSRASTAKSQDGAVLPVPEESGKIVQQDDLPINEIEDLSTHPKFSNSAFVTGSPSLRHYAGCPLRTKKGYYIGSLCVVDTKPGKLSEPDKKFLRWMSDTVMNHIQTVAEKRVLNKVQRMQTSLSVFVDTSTFDRKRTLRKSTDLRKRKSKRMSESPLNGTTAPAQKSTGDGGNRNSSMSSNASSVLSKDSAYSQTSLESNAASTPTIRVNPLETEPQTPEAAFKGVFSRACRLIRDALQIEGVVIIDAGDGYLDDSEESQSLRSLSKVAQENMLSEGAARNGGSSYFRQMGILGLDVRHEESYENEPFQTGPLGNLFLEELFAHYPDGKIFSYDGDGTISLGENEDSSQETLSPPGSDANSSVDEEISNLKKRPEYVRKNLSAFLPNSTSCIFVPLYEYANIPYASCFVWTTQTKKVFLKEEIGYLKTFSRLIMSEVVRLDTLSADRAKGAFISNISHELRSPLHGILASAELLDDTRLDTLQRDFLTAIESCGRTLLDTLNHVLDFSKLNRLQNDRRIIQASPLSASDKVDTQVVQDVNLAAVTEEVVEGVFAGFDFRGINSHIVLENSSTTDIIPLQPDAIGSPNGEPSRRVSAKGTNPKRDVEVIIDIDPLDDWHFRTEVGGFRRVVMNLVGNALKYTDKGYVRVKLTAEPFYEDEAGKSTQEPKTKVVLTVADSGRGISRDFLKTKLYVPFSQENAMSSGTGLGMSIVRQILDILGGTIDVKSQLGVGTEVVVTLLLHRSTSASAAPSPEGREEGLELIPRARAAASKKSIAFLGFSDAIPALRYMKRSLVKCSKEWYGMNIIEEDNAQSLTEFAGKADVLLANEISPLLSQLGVKGQKPPVIILCSNAARVDMANLTLADKGGIIDFASKPCGPKKLAKALLFCLTKTHSSRRSSHSSNSSGRTGIYRSWGSFSRPMGEREKNFISAIEDDNHASTSATGAVRISPLVRSGSSSSEPVVYVAGVGHIALAAGSSAVPMSSSPGRQKSIPFLEDFHTLRLKAQAQTQASMQSISGIVHRDSKNLAPMGHPLYFHHPSIVDGALIGEGVEIDRPPFASPVIEKDNPLRPKSWAQWQSLDASADDNASPNAPPPTKISSIKPDDVVEELRLLSGTPSILLVDDNPLTMNLMTAFIAKKGFLFSEASNGLQALEAFRRRGGGGYDIVLMDLQLPVMSGLDAVKAIRDLERTENRLKRAFIIALTGSSNEAEALAAGCDKFFTKPIKLLDLSNIITEYQHTHLSHLLQH</sequence>
<dbReference type="InterPro" id="IPR005467">
    <property type="entry name" value="His_kinase_dom"/>
</dbReference>
<dbReference type="SMART" id="SM00448">
    <property type="entry name" value="REC"/>
    <property type="match status" value="1"/>
</dbReference>
<evidence type="ECO:0000256" key="2">
    <source>
        <dbReference type="ARBA" id="ARBA00012438"/>
    </source>
</evidence>
<protein>
    <recommendedName>
        <fullName evidence="2">histidine kinase</fullName>
        <ecNumber evidence="2">2.7.13.3</ecNumber>
    </recommendedName>
</protein>
<comment type="caution">
    <text evidence="10">The sequence shown here is derived from an EMBL/GenBank/DDBJ whole genome shotgun (WGS) entry which is preliminary data.</text>
</comment>
<dbReference type="SUPFAM" id="SSF55874">
    <property type="entry name" value="ATPase domain of HSP90 chaperone/DNA topoisomerase II/histidine kinase"/>
    <property type="match status" value="1"/>
</dbReference>
<keyword evidence="11" id="KW-1185">Reference proteome</keyword>
<dbReference type="GO" id="GO:0005886">
    <property type="term" value="C:plasma membrane"/>
    <property type="evidence" value="ECO:0007669"/>
    <property type="project" value="TreeGrafter"/>
</dbReference>
<organism evidence="10 11">
    <name type="scientific">Arthrobotrys flagrans</name>
    <name type="common">Nematode-trapping fungus</name>
    <name type="synonym">Trichothecium flagrans</name>
    <dbReference type="NCBI Taxonomy" id="97331"/>
    <lineage>
        <taxon>Eukaryota</taxon>
        <taxon>Fungi</taxon>
        <taxon>Dikarya</taxon>
        <taxon>Ascomycota</taxon>
        <taxon>Pezizomycotina</taxon>
        <taxon>Orbiliomycetes</taxon>
        <taxon>Orbiliales</taxon>
        <taxon>Orbiliaceae</taxon>
        <taxon>Arthrobotrys</taxon>
    </lineage>
</organism>
<dbReference type="VEuPathDB" id="FungiDB:DFL_001768"/>
<dbReference type="InterPro" id="IPR001789">
    <property type="entry name" value="Sig_transdc_resp-reg_receiver"/>
</dbReference>
<evidence type="ECO:0000256" key="1">
    <source>
        <dbReference type="ARBA" id="ARBA00000085"/>
    </source>
</evidence>
<dbReference type="PRINTS" id="PR00344">
    <property type="entry name" value="BCTRLSENSOR"/>
</dbReference>
<dbReference type="PANTHER" id="PTHR43047">
    <property type="entry name" value="TWO-COMPONENT HISTIDINE PROTEIN KINASE"/>
    <property type="match status" value="1"/>
</dbReference>
<dbReference type="EMBL" id="SAEB01000003">
    <property type="protein sequence ID" value="RVD87539.1"/>
    <property type="molecule type" value="Genomic_DNA"/>
</dbReference>
<keyword evidence="5" id="KW-0418">Kinase</keyword>
<evidence type="ECO:0000256" key="6">
    <source>
        <dbReference type="PROSITE-ProRule" id="PRU00169"/>
    </source>
</evidence>
<feature type="region of interest" description="Disordered" evidence="7">
    <location>
        <begin position="474"/>
        <end position="497"/>
    </location>
</feature>
<comment type="catalytic activity">
    <reaction evidence="1">
        <text>ATP + protein L-histidine = ADP + protein N-phospho-L-histidine.</text>
        <dbReference type="EC" id="2.7.13.3"/>
    </reaction>
</comment>
<feature type="domain" description="Histidine kinase" evidence="8">
    <location>
        <begin position="587"/>
        <end position="875"/>
    </location>
</feature>
<dbReference type="PROSITE" id="PS50110">
    <property type="entry name" value="RESPONSE_REGULATORY"/>
    <property type="match status" value="1"/>
</dbReference>
<feature type="compositionally biased region" description="Low complexity" evidence="7">
    <location>
        <begin position="1214"/>
        <end position="1223"/>
    </location>
</feature>
<evidence type="ECO:0000259" key="9">
    <source>
        <dbReference type="PROSITE" id="PS50110"/>
    </source>
</evidence>
<evidence type="ECO:0000256" key="5">
    <source>
        <dbReference type="ARBA" id="ARBA00022777"/>
    </source>
</evidence>
<dbReference type="Gene3D" id="3.30.565.10">
    <property type="entry name" value="Histidine kinase-like ATPase, C-terminal domain"/>
    <property type="match status" value="1"/>
</dbReference>
<dbReference type="SUPFAM" id="SSF47384">
    <property type="entry name" value="Homodimeric domain of signal transducing histidine kinase"/>
    <property type="match status" value="1"/>
</dbReference>
<dbReference type="Pfam" id="PF00512">
    <property type="entry name" value="HisKA"/>
    <property type="match status" value="1"/>
</dbReference>
<dbReference type="STRING" id="97331.A0A437A8J3"/>
<dbReference type="FunFam" id="1.10.287.130:FF:000023">
    <property type="entry name" value="Sensor histidine kinase/response regulator, putative"/>
    <property type="match status" value="1"/>
</dbReference>
<dbReference type="SUPFAM" id="SSF55781">
    <property type="entry name" value="GAF domain-like"/>
    <property type="match status" value="1"/>
</dbReference>
<keyword evidence="4" id="KW-0808">Transferase</keyword>
<dbReference type="SMART" id="SM00388">
    <property type="entry name" value="HisKA"/>
    <property type="match status" value="1"/>
</dbReference>
<dbReference type="InterPro" id="IPR003594">
    <property type="entry name" value="HATPase_dom"/>
</dbReference>
<keyword evidence="3 6" id="KW-0597">Phosphoprotein</keyword>
<gene>
    <name evidence="10" type="ORF">DFL_001768</name>
</gene>
<evidence type="ECO:0000256" key="3">
    <source>
        <dbReference type="ARBA" id="ARBA00022553"/>
    </source>
</evidence>
<reference evidence="10 11" key="1">
    <citation type="submission" date="2019-01" db="EMBL/GenBank/DDBJ databases">
        <title>Intercellular communication is required for trap formation in the nematode-trapping fungus Duddingtonia flagrans.</title>
        <authorList>
            <person name="Youssar L."/>
            <person name="Wernet V."/>
            <person name="Hensel N."/>
            <person name="Hildebrandt H.-G."/>
            <person name="Fischer R."/>
        </authorList>
    </citation>
    <scope>NUCLEOTIDE SEQUENCE [LARGE SCALE GENOMIC DNA]</scope>
    <source>
        <strain evidence="10 11">CBS H-5679</strain>
    </source>
</reference>
<dbReference type="RefSeq" id="XP_067493083.1">
    <property type="nucleotide sequence ID" value="XM_067630439.1"/>
</dbReference>
<proteinExistence type="predicted"/>
<evidence type="ECO:0000256" key="7">
    <source>
        <dbReference type="SAM" id="MobiDB-lite"/>
    </source>
</evidence>
<dbReference type="InterPro" id="IPR011006">
    <property type="entry name" value="CheY-like_superfamily"/>
</dbReference>
<feature type="region of interest" description="Disordered" evidence="7">
    <location>
        <begin position="270"/>
        <end position="348"/>
    </location>
</feature>
<feature type="compositionally biased region" description="Polar residues" evidence="7">
    <location>
        <begin position="287"/>
        <end position="300"/>
    </location>
</feature>
<dbReference type="Pfam" id="PF00072">
    <property type="entry name" value="Response_reg"/>
    <property type="match status" value="1"/>
</dbReference>
<dbReference type="Pfam" id="PF02518">
    <property type="entry name" value="HATPase_c"/>
    <property type="match status" value="1"/>
</dbReference>
<dbReference type="GO" id="GO:0009927">
    <property type="term" value="F:histidine phosphotransfer kinase activity"/>
    <property type="evidence" value="ECO:0007669"/>
    <property type="project" value="TreeGrafter"/>
</dbReference>
<dbReference type="PROSITE" id="PS50109">
    <property type="entry name" value="HIS_KIN"/>
    <property type="match status" value="1"/>
</dbReference>
<dbReference type="Proteomes" id="UP000283090">
    <property type="component" value="Unassembled WGS sequence"/>
</dbReference>
<feature type="domain" description="Response regulatory" evidence="9">
    <location>
        <begin position="1251"/>
        <end position="1371"/>
    </location>
</feature>
<dbReference type="CDD" id="cd00082">
    <property type="entry name" value="HisKA"/>
    <property type="match status" value="1"/>
</dbReference>
<feature type="compositionally biased region" description="Polar residues" evidence="7">
    <location>
        <begin position="322"/>
        <end position="339"/>
    </location>
</feature>
<feature type="compositionally biased region" description="Low complexity" evidence="7">
    <location>
        <begin position="305"/>
        <end position="319"/>
    </location>
</feature>
<dbReference type="SMART" id="SM00387">
    <property type="entry name" value="HATPase_c"/>
    <property type="match status" value="1"/>
</dbReference>
<feature type="compositionally biased region" description="Polar residues" evidence="7">
    <location>
        <begin position="481"/>
        <end position="494"/>
    </location>
</feature>
<name>A0A437A8J3_ARTFL</name>
<dbReference type="Gene3D" id="3.40.50.2300">
    <property type="match status" value="1"/>
</dbReference>
<feature type="region of interest" description="Disordered" evidence="7">
    <location>
        <begin position="712"/>
        <end position="731"/>
    </location>
</feature>
<feature type="modified residue" description="4-aspartylphosphate" evidence="6">
    <location>
        <position position="1303"/>
    </location>
</feature>
<evidence type="ECO:0000256" key="4">
    <source>
        <dbReference type="ARBA" id="ARBA00022679"/>
    </source>
</evidence>
<dbReference type="InterPro" id="IPR003661">
    <property type="entry name" value="HisK_dim/P_dom"/>
</dbReference>
<accession>A0A437A8J3</accession>
<dbReference type="Gene3D" id="1.10.287.130">
    <property type="match status" value="1"/>
</dbReference>
<evidence type="ECO:0000313" key="11">
    <source>
        <dbReference type="Proteomes" id="UP000283090"/>
    </source>
</evidence>